<dbReference type="EMBL" id="AGDW01000022">
    <property type="protein sequence ID" value="EMB29163.1"/>
    <property type="molecule type" value="Genomic_DNA"/>
</dbReference>
<gene>
    <name evidence="1" type="ORF">HMPREF9725_02033</name>
</gene>
<name>M2C6A4_TREDN</name>
<protein>
    <submittedName>
        <fullName evidence="1">Uncharacterized protein</fullName>
    </submittedName>
</protein>
<dbReference type="Proteomes" id="UP000011708">
    <property type="component" value="Chromosome"/>
</dbReference>
<dbReference type="HOGENOM" id="CLU_986740_0_0_12"/>
<dbReference type="PATRIC" id="fig|999431.4.peg.2104"/>
<dbReference type="SUPFAM" id="SSF53756">
    <property type="entry name" value="UDP-Glycosyltransferase/glycogen phosphorylase"/>
    <property type="match status" value="1"/>
</dbReference>
<proteinExistence type="predicted"/>
<dbReference type="AlphaFoldDB" id="M2C6A4"/>
<dbReference type="RefSeq" id="WP_002689384.1">
    <property type="nucleotide sequence ID" value="NZ_CM001794.1"/>
</dbReference>
<accession>M2C6A4</accession>
<evidence type="ECO:0000313" key="1">
    <source>
        <dbReference type="EMBL" id="EMB29163.1"/>
    </source>
</evidence>
<comment type="caution">
    <text evidence="1">The sequence shown here is derived from an EMBL/GenBank/DDBJ whole genome shotgun (WGS) entry which is preliminary data.</text>
</comment>
<dbReference type="Gene3D" id="3.40.50.2000">
    <property type="entry name" value="Glycogen Phosphorylase B"/>
    <property type="match status" value="2"/>
</dbReference>
<organism evidence="1">
    <name type="scientific">Treponema denticola H1-T</name>
    <dbReference type="NCBI Taxonomy" id="999431"/>
    <lineage>
        <taxon>Bacteria</taxon>
        <taxon>Pseudomonadati</taxon>
        <taxon>Spirochaetota</taxon>
        <taxon>Spirochaetia</taxon>
        <taxon>Spirochaetales</taxon>
        <taxon>Treponemataceae</taxon>
        <taxon>Treponema</taxon>
    </lineage>
</organism>
<reference evidence="1" key="1">
    <citation type="submission" date="2012-01" db="EMBL/GenBank/DDBJ databases">
        <title>The Genome Sequence of Treponema denticola H1-T.</title>
        <authorList>
            <consortium name="The Broad Institute Genome Sequencing Platform"/>
            <person name="Earl A."/>
            <person name="Ward D."/>
            <person name="Feldgarden M."/>
            <person name="Gevers D."/>
            <person name="Blanton J.M."/>
            <person name="Fenno C.J."/>
            <person name="Baranova O.V."/>
            <person name="Mathney J."/>
            <person name="Dewhirst F.E."/>
            <person name="Izard J."/>
            <person name="Young S.K."/>
            <person name="Zeng Q."/>
            <person name="Gargeya S."/>
            <person name="Fitzgerald M."/>
            <person name="Haas B."/>
            <person name="Abouelleil A."/>
            <person name="Alvarado L."/>
            <person name="Arachchi H.M."/>
            <person name="Berlin A."/>
            <person name="Chapman S.B."/>
            <person name="Gearin G."/>
            <person name="Goldberg J."/>
            <person name="Griggs A."/>
            <person name="Gujja S."/>
            <person name="Hansen M."/>
            <person name="Heiman D."/>
            <person name="Howarth C."/>
            <person name="Larimer J."/>
            <person name="Lui A."/>
            <person name="MacDonald P.J.P."/>
            <person name="McCowen C."/>
            <person name="Montmayeur A."/>
            <person name="Murphy C."/>
            <person name="Neiman D."/>
            <person name="Pearson M."/>
            <person name="Priest M."/>
            <person name="Roberts A."/>
            <person name="Saif S."/>
            <person name="Shea T."/>
            <person name="Sisk P."/>
            <person name="Stolte C."/>
            <person name="Sykes S."/>
            <person name="Wortman J."/>
            <person name="Nusbaum C."/>
            <person name="Birren B."/>
        </authorList>
    </citation>
    <scope>NUCLEOTIDE SEQUENCE [LARGE SCALE GENOMIC DNA]</scope>
    <source>
        <strain evidence="1">H1-T</strain>
    </source>
</reference>
<sequence length="282" mass="33280">MIYLNCEVKSGLGEDTFWTWFNREFPLSTFEEPHKVTEEDIILRYSTLGILPIIGKQVALCWELYPQMKKLFNTEMWNSRIEKVYETARYATYRTVATQASVEDYTQFGSVDVIPIGVDTTVFKPLKEKSILRKKYGIPLNKDVGVWIGTGHPMKGYADFLQYVGKHASNFWICIWKWKFEALPVQADNILNFIQIPQSQIAELINSADFFCCTNRLKSYYMSEWEAMSCNIPFQYIGNYEKEFFIKNEDSRDVVYKMGWDRFSVKKQWELFFTERGVAWQK</sequence>